<sequence>MEATEFGEDGSQQPWRFAGHAHFQRTTQFALYRTKLFLRREQSIEQGLGAFVEQSTGFRHTQVAGASLQQAHAESALQRSDMAADVGRGDGQQTRCASKALLINNCRVDTDRIQIESIAH</sequence>
<evidence type="ECO:0000313" key="1">
    <source>
        <dbReference type="EMBL" id="EHP44220.1"/>
    </source>
</evidence>
<evidence type="ECO:0000313" key="2">
    <source>
        <dbReference type="Proteomes" id="UP000005808"/>
    </source>
</evidence>
<name>H1S004_9BURK</name>
<reference evidence="1 2" key="1">
    <citation type="journal article" date="2012" name="J. Bacteriol.">
        <title>De Novo Genome Project of Cupriavidus basilensis OR16.</title>
        <authorList>
            <person name="Cserhati M."/>
            <person name="Kriszt B."/>
            <person name="Szoboszlay S."/>
            <person name="Toth A."/>
            <person name="Szabo I."/>
            <person name="Tancsics A."/>
            <person name="Nagy I."/>
            <person name="Horvath B."/>
            <person name="Nagy I."/>
            <person name="Kukolya J."/>
        </authorList>
    </citation>
    <scope>NUCLEOTIDE SEQUENCE [LARGE SCALE GENOMIC DNA]</scope>
    <source>
        <strain evidence="1 2">OR16</strain>
    </source>
</reference>
<gene>
    <name evidence="1" type="ORF">OR16_04562</name>
</gene>
<dbReference type="EMBL" id="AHJE01000012">
    <property type="protein sequence ID" value="EHP44220.1"/>
    <property type="molecule type" value="Genomic_DNA"/>
</dbReference>
<dbReference type="AlphaFoldDB" id="H1S004"/>
<accession>H1S004</accession>
<dbReference type="Proteomes" id="UP000005808">
    <property type="component" value="Unassembled WGS sequence"/>
</dbReference>
<organism evidence="1 2">
    <name type="scientific">Cupriavidus basilensis OR16</name>
    <dbReference type="NCBI Taxonomy" id="1127483"/>
    <lineage>
        <taxon>Bacteria</taxon>
        <taxon>Pseudomonadati</taxon>
        <taxon>Pseudomonadota</taxon>
        <taxon>Betaproteobacteria</taxon>
        <taxon>Burkholderiales</taxon>
        <taxon>Burkholderiaceae</taxon>
        <taxon>Cupriavidus</taxon>
    </lineage>
</organism>
<proteinExistence type="predicted"/>
<comment type="caution">
    <text evidence="1">The sequence shown here is derived from an EMBL/GenBank/DDBJ whole genome shotgun (WGS) entry which is preliminary data.</text>
</comment>
<protein>
    <submittedName>
        <fullName evidence="1">Uncharacterized protein</fullName>
    </submittedName>
</protein>